<evidence type="ECO:0000256" key="7">
    <source>
        <dbReference type="ARBA" id="ARBA00022833"/>
    </source>
</evidence>
<dbReference type="HAMAP" id="MF_01820">
    <property type="entry name" value="GTPase_RsgA"/>
    <property type="match status" value="1"/>
</dbReference>
<evidence type="ECO:0000256" key="4">
    <source>
        <dbReference type="ARBA" id="ARBA00022730"/>
    </source>
</evidence>
<evidence type="ECO:0000259" key="12">
    <source>
        <dbReference type="PROSITE" id="PS50936"/>
    </source>
</evidence>
<dbReference type="InterPro" id="IPR030378">
    <property type="entry name" value="G_CP_dom"/>
</dbReference>
<evidence type="ECO:0000259" key="13">
    <source>
        <dbReference type="PROSITE" id="PS51721"/>
    </source>
</evidence>
<dbReference type="Proteomes" id="UP001185028">
    <property type="component" value="Unassembled WGS sequence"/>
</dbReference>
<dbReference type="CDD" id="cd01854">
    <property type="entry name" value="YjeQ_EngC"/>
    <property type="match status" value="1"/>
</dbReference>
<dbReference type="GO" id="GO:0016787">
    <property type="term" value="F:hydrolase activity"/>
    <property type="evidence" value="ECO:0007669"/>
    <property type="project" value="UniProtKB-KW"/>
</dbReference>
<evidence type="ECO:0000256" key="11">
    <source>
        <dbReference type="SAM" id="MobiDB-lite"/>
    </source>
</evidence>
<feature type="binding site" evidence="10">
    <location>
        <position position="286"/>
    </location>
    <ligand>
        <name>Zn(2+)</name>
        <dbReference type="ChEBI" id="CHEBI:29105"/>
    </ligand>
</feature>
<keyword evidence="8 10" id="KW-0694">RNA-binding</keyword>
<name>A0ABU1IT25_9BACL</name>
<keyword evidence="5 10" id="KW-0547">Nucleotide-binding</keyword>
<keyword evidence="4 10" id="KW-0699">rRNA-binding</keyword>
<feature type="compositionally biased region" description="Low complexity" evidence="11">
    <location>
        <begin position="343"/>
        <end position="352"/>
    </location>
</feature>
<dbReference type="InterPro" id="IPR004881">
    <property type="entry name" value="Ribosome_biogen_GTPase_RsgA"/>
</dbReference>
<feature type="compositionally biased region" description="Basic and acidic residues" evidence="11">
    <location>
        <begin position="325"/>
        <end position="338"/>
    </location>
</feature>
<keyword evidence="1 10" id="KW-0963">Cytoplasm</keyword>
<organism evidence="14 15">
    <name type="scientific">Paenibacillus hunanensis</name>
    <dbReference type="NCBI Taxonomy" id="539262"/>
    <lineage>
        <taxon>Bacteria</taxon>
        <taxon>Bacillati</taxon>
        <taxon>Bacillota</taxon>
        <taxon>Bacilli</taxon>
        <taxon>Bacillales</taxon>
        <taxon>Paenibacillaceae</taxon>
        <taxon>Paenibacillus</taxon>
    </lineage>
</organism>
<protein>
    <recommendedName>
        <fullName evidence="10">Small ribosomal subunit biogenesis GTPase RsgA</fullName>
        <ecNumber evidence="10">3.6.1.-</ecNumber>
    </recommendedName>
</protein>
<feature type="binding site" evidence="10">
    <location>
        <position position="288"/>
    </location>
    <ligand>
        <name>Zn(2+)</name>
        <dbReference type="ChEBI" id="CHEBI:29105"/>
    </ligand>
</feature>
<keyword evidence="15" id="KW-1185">Reference proteome</keyword>
<gene>
    <name evidence="10" type="primary">rsgA</name>
    <name evidence="14" type="ORF">JOC58_000213</name>
</gene>
<evidence type="ECO:0000313" key="15">
    <source>
        <dbReference type="Proteomes" id="UP001185028"/>
    </source>
</evidence>
<feature type="binding site" evidence="10">
    <location>
        <begin position="200"/>
        <end position="208"/>
    </location>
    <ligand>
        <name>GTP</name>
        <dbReference type="ChEBI" id="CHEBI:37565"/>
    </ligand>
</feature>
<comment type="function">
    <text evidence="10">One of several proteins that assist in the late maturation steps of the functional core of the 30S ribosomal subunit. Helps release RbfA from mature subunits. May play a role in the assembly of ribosomal proteins into the subunit. Circularly permuted GTPase that catalyzes slow GTP hydrolysis, GTPase activity is stimulated by the 30S ribosomal subunit.</text>
</comment>
<dbReference type="Pfam" id="PF03193">
    <property type="entry name" value="RsgA_GTPase"/>
    <property type="match status" value="1"/>
</dbReference>
<evidence type="ECO:0000256" key="8">
    <source>
        <dbReference type="ARBA" id="ARBA00022884"/>
    </source>
</evidence>
<comment type="similarity">
    <text evidence="10">Belongs to the TRAFAC class YlqF/YawG GTPase family. RsgA subfamily.</text>
</comment>
<dbReference type="PROSITE" id="PS51721">
    <property type="entry name" value="G_CP"/>
    <property type="match status" value="1"/>
</dbReference>
<evidence type="ECO:0000256" key="3">
    <source>
        <dbReference type="ARBA" id="ARBA00022723"/>
    </source>
</evidence>
<keyword evidence="2 10" id="KW-0690">Ribosome biogenesis</keyword>
<keyword evidence="7 10" id="KW-0862">Zinc</keyword>
<comment type="subcellular location">
    <subcellularLocation>
        <location evidence="10">Cytoplasm</location>
    </subcellularLocation>
</comment>
<feature type="domain" description="CP-type G" evidence="13">
    <location>
        <begin position="103"/>
        <end position="258"/>
    </location>
</feature>
<evidence type="ECO:0000256" key="2">
    <source>
        <dbReference type="ARBA" id="ARBA00022517"/>
    </source>
</evidence>
<dbReference type="InterPro" id="IPR027417">
    <property type="entry name" value="P-loop_NTPase"/>
</dbReference>
<sequence>MELNKYGYNDHFAGRFAELELPSHLIPARVTAVFKHVLRVVSADGEGLARPKTSSFRDVDRMERPAIGDFVALESHPGDTSLIHAVLERTSLFVRDDPDPNAGQQVVAANFDYCFLVSSANDDFNINRIERYLTVAWNSGAMPVIVLTKADLTDQLEAYRSELEAAGFGVPFFAVDSISGNGLAELRELIQPGQTIVLLGSSGVGKSSLVNALAGEERMRTGGIREDDARGRHTTTHRELHLLPNGVIVIDTPGMRGLGVGTASDGLDETFSDIDEIGEHCRFADCTHEDEPGCAVQQALENGTLSRKHYINWQKLKREIAFNERKQNSQLQRQEKQKWKTISKMSKQNSKQNSKHKHRA</sequence>
<evidence type="ECO:0000256" key="9">
    <source>
        <dbReference type="ARBA" id="ARBA00023134"/>
    </source>
</evidence>
<dbReference type="EC" id="3.6.1.-" evidence="10"/>
<dbReference type="EMBL" id="JAVDQH010000001">
    <property type="protein sequence ID" value="MDR6242329.1"/>
    <property type="molecule type" value="Genomic_DNA"/>
</dbReference>
<dbReference type="PANTHER" id="PTHR32120">
    <property type="entry name" value="SMALL RIBOSOMAL SUBUNIT BIOGENESIS GTPASE RSGA"/>
    <property type="match status" value="1"/>
</dbReference>
<feature type="binding site" evidence="10">
    <location>
        <begin position="148"/>
        <end position="151"/>
    </location>
    <ligand>
        <name>GTP</name>
        <dbReference type="ChEBI" id="CHEBI:37565"/>
    </ligand>
</feature>
<proteinExistence type="inferred from homology"/>
<feature type="binding site" evidence="10">
    <location>
        <position position="294"/>
    </location>
    <ligand>
        <name>Zn(2+)</name>
        <dbReference type="ChEBI" id="CHEBI:29105"/>
    </ligand>
</feature>
<dbReference type="SUPFAM" id="SSF52540">
    <property type="entry name" value="P-loop containing nucleoside triphosphate hydrolases"/>
    <property type="match status" value="1"/>
</dbReference>
<evidence type="ECO:0000313" key="14">
    <source>
        <dbReference type="EMBL" id="MDR6242329.1"/>
    </source>
</evidence>
<keyword evidence="9 10" id="KW-0342">GTP-binding</keyword>
<keyword evidence="3 10" id="KW-0479">Metal-binding</keyword>
<feature type="region of interest" description="Disordered" evidence="11">
    <location>
        <begin position="325"/>
        <end position="360"/>
    </location>
</feature>
<comment type="cofactor">
    <cofactor evidence="10">
        <name>Zn(2+)</name>
        <dbReference type="ChEBI" id="CHEBI:29105"/>
    </cofactor>
    <text evidence="10">Binds 1 zinc ion per subunit.</text>
</comment>
<feature type="domain" description="EngC GTPase" evidence="12">
    <location>
        <begin position="109"/>
        <end position="256"/>
    </location>
</feature>
<keyword evidence="6 10" id="KW-0378">Hydrolase</keyword>
<dbReference type="PROSITE" id="PS50936">
    <property type="entry name" value="ENGC_GTPASE"/>
    <property type="match status" value="1"/>
</dbReference>
<dbReference type="PANTHER" id="PTHR32120:SF10">
    <property type="entry name" value="SMALL RIBOSOMAL SUBUNIT BIOGENESIS GTPASE RSGA"/>
    <property type="match status" value="1"/>
</dbReference>
<comment type="caution">
    <text evidence="14">The sequence shown here is derived from an EMBL/GenBank/DDBJ whole genome shotgun (WGS) entry which is preliminary data.</text>
</comment>
<dbReference type="InterPro" id="IPR010914">
    <property type="entry name" value="RsgA_GTPase_dom"/>
</dbReference>
<dbReference type="Gene3D" id="1.10.40.50">
    <property type="entry name" value="Probable gtpase engc, domain 3"/>
    <property type="match status" value="1"/>
</dbReference>
<comment type="subunit">
    <text evidence="10">Monomer. Associates with 30S ribosomal subunit, binds 16S rRNA.</text>
</comment>
<feature type="binding site" evidence="10">
    <location>
        <position position="281"/>
    </location>
    <ligand>
        <name>Zn(2+)</name>
        <dbReference type="ChEBI" id="CHEBI:29105"/>
    </ligand>
</feature>
<accession>A0ABU1IT25</accession>
<evidence type="ECO:0000256" key="6">
    <source>
        <dbReference type="ARBA" id="ARBA00022801"/>
    </source>
</evidence>
<evidence type="ECO:0000256" key="1">
    <source>
        <dbReference type="ARBA" id="ARBA00022490"/>
    </source>
</evidence>
<dbReference type="RefSeq" id="WP_188774796.1">
    <property type="nucleotide sequence ID" value="NZ_BMMB01000003.1"/>
</dbReference>
<reference evidence="14 15" key="1">
    <citation type="submission" date="2023-07" db="EMBL/GenBank/DDBJ databases">
        <title>Genomic Encyclopedia of Type Strains, Phase IV (KMG-IV): sequencing the most valuable type-strain genomes for metagenomic binning, comparative biology and taxonomic classification.</title>
        <authorList>
            <person name="Goeker M."/>
        </authorList>
    </citation>
    <scope>NUCLEOTIDE SEQUENCE [LARGE SCALE GENOMIC DNA]</scope>
    <source>
        <strain evidence="14 15">DSM 22170</strain>
    </source>
</reference>
<evidence type="ECO:0000256" key="5">
    <source>
        <dbReference type="ARBA" id="ARBA00022741"/>
    </source>
</evidence>
<dbReference type="NCBIfam" id="TIGR00157">
    <property type="entry name" value="ribosome small subunit-dependent GTPase A"/>
    <property type="match status" value="1"/>
</dbReference>
<evidence type="ECO:0000256" key="10">
    <source>
        <dbReference type="HAMAP-Rule" id="MF_01820"/>
    </source>
</evidence>
<dbReference type="Gene3D" id="3.40.50.300">
    <property type="entry name" value="P-loop containing nucleotide triphosphate hydrolases"/>
    <property type="match status" value="1"/>
</dbReference>